<reference evidence="4" key="2">
    <citation type="submission" date="2021-04" db="EMBL/GenBank/DDBJ databases">
        <authorList>
            <person name="Gilroy R."/>
        </authorList>
    </citation>
    <scope>NUCLEOTIDE SEQUENCE</scope>
    <source>
        <strain evidence="4">A5-1222</strain>
    </source>
</reference>
<dbReference type="InterPro" id="IPR020602">
    <property type="entry name" value="GTP_CycHdrlase_I_dom"/>
</dbReference>
<dbReference type="AlphaFoldDB" id="A0A9E2NW32"/>
<sequence length="61" mass="7274">MDKRKIEEAILTILKEIGEDPNRDGLLETPKRVAKAYEELFEGYKIKDEDFLYKQFETTYT</sequence>
<dbReference type="FunFam" id="1.10.286.10:FF:000001">
    <property type="entry name" value="GTP cyclohydrolase 1"/>
    <property type="match status" value="1"/>
</dbReference>
<dbReference type="SUPFAM" id="SSF55620">
    <property type="entry name" value="Tetrahydrobiopterin biosynthesis enzymes-like"/>
    <property type="match status" value="1"/>
</dbReference>
<dbReference type="PANTHER" id="PTHR11109">
    <property type="entry name" value="GTP CYCLOHYDROLASE I"/>
    <property type="match status" value="1"/>
</dbReference>
<comment type="catalytic activity">
    <reaction evidence="1">
        <text>GTP + H2O = 7,8-dihydroneopterin 3'-triphosphate + formate + H(+)</text>
        <dbReference type="Rhea" id="RHEA:17473"/>
        <dbReference type="ChEBI" id="CHEBI:15377"/>
        <dbReference type="ChEBI" id="CHEBI:15378"/>
        <dbReference type="ChEBI" id="CHEBI:15740"/>
        <dbReference type="ChEBI" id="CHEBI:37565"/>
        <dbReference type="ChEBI" id="CHEBI:58462"/>
        <dbReference type="EC" id="3.5.4.16"/>
    </reaction>
</comment>
<gene>
    <name evidence="4" type="ORF">H9897_02735</name>
</gene>
<dbReference type="GO" id="GO:0006729">
    <property type="term" value="P:tetrahydrobiopterin biosynthetic process"/>
    <property type="evidence" value="ECO:0007669"/>
    <property type="project" value="TreeGrafter"/>
</dbReference>
<evidence type="ECO:0000256" key="1">
    <source>
        <dbReference type="ARBA" id="ARBA00001052"/>
    </source>
</evidence>
<dbReference type="GO" id="GO:0005737">
    <property type="term" value="C:cytoplasm"/>
    <property type="evidence" value="ECO:0007669"/>
    <property type="project" value="TreeGrafter"/>
</dbReference>
<reference evidence="4" key="1">
    <citation type="journal article" date="2021" name="PeerJ">
        <title>Extensive microbial diversity within the chicken gut microbiome revealed by metagenomics and culture.</title>
        <authorList>
            <person name="Gilroy R."/>
            <person name="Ravi A."/>
            <person name="Getino M."/>
            <person name="Pursley I."/>
            <person name="Horton D.L."/>
            <person name="Alikhan N.F."/>
            <person name="Baker D."/>
            <person name="Gharbi K."/>
            <person name="Hall N."/>
            <person name="Watson M."/>
            <person name="Adriaenssens E.M."/>
            <person name="Foster-Nyarko E."/>
            <person name="Jarju S."/>
            <person name="Secka A."/>
            <person name="Antonio M."/>
            <person name="Oren A."/>
            <person name="Chaudhuri R.R."/>
            <person name="La Ragione R."/>
            <person name="Hildebrand F."/>
            <person name="Pallen M.J."/>
        </authorList>
    </citation>
    <scope>NUCLEOTIDE SEQUENCE</scope>
    <source>
        <strain evidence="4">A5-1222</strain>
    </source>
</reference>
<dbReference type="InterPro" id="IPR001474">
    <property type="entry name" value="GTP_CycHdrlase_I"/>
</dbReference>
<accession>A0A9E2NW32</accession>
<comment type="caution">
    <text evidence="4">The sequence shown here is derived from an EMBL/GenBank/DDBJ whole genome shotgun (WGS) entry which is preliminary data.</text>
</comment>
<dbReference type="GO" id="GO:0003934">
    <property type="term" value="F:GTP cyclohydrolase I activity"/>
    <property type="evidence" value="ECO:0007669"/>
    <property type="project" value="UniProtKB-EC"/>
</dbReference>
<dbReference type="GO" id="GO:0006730">
    <property type="term" value="P:one-carbon metabolic process"/>
    <property type="evidence" value="ECO:0007669"/>
    <property type="project" value="UniProtKB-KW"/>
</dbReference>
<evidence type="ECO:0000256" key="2">
    <source>
        <dbReference type="ARBA" id="ARBA00022563"/>
    </source>
</evidence>
<evidence type="ECO:0000313" key="4">
    <source>
        <dbReference type="EMBL" id="MBU3831047.1"/>
    </source>
</evidence>
<dbReference type="InterPro" id="IPR043134">
    <property type="entry name" value="GTP-CH-I_N"/>
</dbReference>
<dbReference type="Proteomes" id="UP000824247">
    <property type="component" value="Unassembled WGS sequence"/>
</dbReference>
<dbReference type="EC" id="3.5.4.16" evidence="4"/>
<dbReference type="GO" id="GO:0008270">
    <property type="term" value="F:zinc ion binding"/>
    <property type="evidence" value="ECO:0007669"/>
    <property type="project" value="TreeGrafter"/>
</dbReference>
<dbReference type="PANTHER" id="PTHR11109:SF7">
    <property type="entry name" value="GTP CYCLOHYDROLASE 1"/>
    <property type="match status" value="1"/>
</dbReference>
<dbReference type="GO" id="GO:0046654">
    <property type="term" value="P:tetrahydrofolate biosynthetic process"/>
    <property type="evidence" value="ECO:0007669"/>
    <property type="project" value="InterPro"/>
</dbReference>
<name>A0A9E2NW32_9BACT</name>
<protein>
    <submittedName>
        <fullName evidence="4">GTP cyclohydrolase I</fullName>
        <ecNumber evidence="4">3.5.4.16</ecNumber>
    </submittedName>
</protein>
<keyword evidence="2" id="KW-0554">One-carbon metabolism</keyword>
<dbReference type="Pfam" id="PF01227">
    <property type="entry name" value="GTP_cyclohydroI"/>
    <property type="match status" value="1"/>
</dbReference>
<dbReference type="EMBL" id="JAHLFM010000041">
    <property type="protein sequence ID" value="MBU3831047.1"/>
    <property type="molecule type" value="Genomic_DNA"/>
</dbReference>
<evidence type="ECO:0000313" key="5">
    <source>
        <dbReference type="Proteomes" id="UP000824247"/>
    </source>
</evidence>
<dbReference type="GO" id="GO:0005525">
    <property type="term" value="F:GTP binding"/>
    <property type="evidence" value="ECO:0007669"/>
    <property type="project" value="TreeGrafter"/>
</dbReference>
<feature type="non-terminal residue" evidence="4">
    <location>
        <position position="61"/>
    </location>
</feature>
<evidence type="ECO:0000259" key="3">
    <source>
        <dbReference type="Pfam" id="PF01227"/>
    </source>
</evidence>
<dbReference type="Gene3D" id="1.10.286.10">
    <property type="match status" value="1"/>
</dbReference>
<proteinExistence type="predicted"/>
<keyword evidence="4" id="KW-0378">Hydrolase</keyword>
<organism evidence="4 5">
    <name type="scientific">Candidatus Ureaplasma intestinipullorum</name>
    <dbReference type="NCBI Taxonomy" id="2838770"/>
    <lineage>
        <taxon>Bacteria</taxon>
        <taxon>Bacillati</taxon>
        <taxon>Mycoplasmatota</taxon>
        <taxon>Mycoplasmoidales</taxon>
        <taxon>Mycoplasmoidaceae</taxon>
        <taxon>Ureaplasma</taxon>
    </lineage>
</organism>
<feature type="domain" description="GTP cyclohydrolase I" evidence="3">
    <location>
        <begin position="6"/>
        <end position="59"/>
    </location>
</feature>